<proteinExistence type="inferred from homology"/>
<dbReference type="RefSeq" id="WP_213514302.1">
    <property type="nucleotide sequence ID" value="NZ_BOSE01000002.1"/>
</dbReference>
<accession>A0A920CYI0</accession>
<evidence type="ECO:0000256" key="5">
    <source>
        <dbReference type="PROSITE-ProRule" id="PRU10055"/>
    </source>
</evidence>
<keyword evidence="3" id="KW-0378">Hydrolase</keyword>
<dbReference type="Pfam" id="PF00232">
    <property type="entry name" value="Glyco_hydro_1"/>
    <property type="match status" value="2"/>
</dbReference>
<comment type="caution">
    <text evidence="7">The sequence shown here is derived from an EMBL/GenBank/DDBJ whole genome shotgun (WGS) entry which is preliminary data.</text>
</comment>
<dbReference type="PANTHER" id="PTHR10353">
    <property type="entry name" value="GLYCOSYL HYDROLASE"/>
    <property type="match status" value="1"/>
</dbReference>
<dbReference type="SUPFAM" id="SSF51445">
    <property type="entry name" value="(Trans)glycosidases"/>
    <property type="match status" value="1"/>
</dbReference>
<dbReference type="PANTHER" id="PTHR10353:SF36">
    <property type="entry name" value="LP05116P"/>
    <property type="match status" value="1"/>
</dbReference>
<dbReference type="Proteomes" id="UP000683139">
    <property type="component" value="Unassembled WGS sequence"/>
</dbReference>
<dbReference type="PRINTS" id="PR00131">
    <property type="entry name" value="GLHYDRLASE1"/>
</dbReference>
<evidence type="ECO:0000256" key="3">
    <source>
        <dbReference type="ARBA" id="ARBA00022801"/>
    </source>
</evidence>
<dbReference type="GO" id="GO:0005829">
    <property type="term" value="C:cytosol"/>
    <property type="evidence" value="ECO:0007669"/>
    <property type="project" value="TreeGrafter"/>
</dbReference>
<dbReference type="AlphaFoldDB" id="A0A920CYI0"/>
<feature type="active site" description="Nucleophile" evidence="5">
    <location>
        <position position="338"/>
    </location>
</feature>
<protein>
    <recommendedName>
        <fullName evidence="2">beta-glucosidase</fullName>
        <ecNumber evidence="2">3.2.1.21</ecNumber>
    </recommendedName>
</protein>
<dbReference type="InterPro" id="IPR001360">
    <property type="entry name" value="Glyco_hydro_1"/>
</dbReference>
<organism evidence="7 8">
    <name type="scientific">Paenibacillus montaniterrae</name>
    <dbReference type="NCBI Taxonomy" id="429341"/>
    <lineage>
        <taxon>Bacteria</taxon>
        <taxon>Bacillati</taxon>
        <taxon>Bacillota</taxon>
        <taxon>Bacilli</taxon>
        <taxon>Bacillales</taxon>
        <taxon>Paenibacillaceae</taxon>
        <taxon>Paenibacillus</taxon>
    </lineage>
</organism>
<evidence type="ECO:0000256" key="6">
    <source>
        <dbReference type="RuleBase" id="RU003690"/>
    </source>
</evidence>
<reference evidence="7" key="1">
    <citation type="submission" date="2021-03" db="EMBL/GenBank/DDBJ databases">
        <title>Antimicrobial resistance genes in bacteria isolated from Japanese honey, and their potential for conferring macrolide and lincosamide resistance in the American foulbrood pathogen Paenibacillus larvae.</title>
        <authorList>
            <person name="Okamoto M."/>
            <person name="Kumagai M."/>
            <person name="Kanamori H."/>
            <person name="Takamatsu D."/>
        </authorList>
    </citation>
    <scope>NUCLEOTIDE SEQUENCE</scope>
    <source>
        <strain evidence="7">J40TS1</strain>
    </source>
</reference>
<sequence length="423" mass="47860">MTKRFPEGFYWGASTAAHQVEGNNIHSDFWLMEHLEGSIFQEPSGDAVDHYRLYREDIALMAKLGLNSYRFSFEWSRIEPEEGQFNQEAIDHYRDVLKACQEFNIMPIVTLHHFTSPQWLIRAGGWESEETPQRFARYCEHVMQQLGDAIPYVCTINEANISIGIAKIIKRHQAQETAQVGVNTGSMERMQQYYAALGKAFGLPPQEIHSFLGARSEKGLSIIFKAHEAARETIRRVSPQTKVGITLSLYDIQSLPGGEALAAQALQEEFLQFLPYLEGDDFFGVQNYTRYVYGPDGYIPPAADAEKTQMGNEFYPQGLESVIRYAYEHVKKPIIVTENGIATANDERRIAYIDQALQGVQACAADGIPVQGYMHWSLMDNFEWQLGFSKTFGLIAVDRSTQTRTPKPSAYHYGSIAKNNALL</sequence>
<keyword evidence="8" id="KW-1185">Reference proteome</keyword>
<dbReference type="Gene3D" id="3.20.20.80">
    <property type="entry name" value="Glycosidases"/>
    <property type="match status" value="1"/>
</dbReference>
<comment type="similarity">
    <text evidence="1 6">Belongs to the glycosyl hydrolase 1 family.</text>
</comment>
<evidence type="ECO:0000313" key="7">
    <source>
        <dbReference type="EMBL" id="GIP16059.1"/>
    </source>
</evidence>
<dbReference type="GO" id="GO:0008422">
    <property type="term" value="F:beta-glucosidase activity"/>
    <property type="evidence" value="ECO:0007669"/>
    <property type="project" value="UniProtKB-EC"/>
</dbReference>
<gene>
    <name evidence="7" type="ORF">J40TS1_17010</name>
</gene>
<dbReference type="GO" id="GO:0016052">
    <property type="term" value="P:carbohydrate catabolic process"/>
    <property type="evidence" value="ECO:0007669"/>
    <property type="project" value="TreeGrafter"/>
</dbReference>
<dbReference type="EMBL" id="BOSE01000002">
    <property type="protein sequence ID" value="GIP16059.1"/>
    <property type="molecule type" value="Genomic_DNA"/>
</dbReference>
<name>A0A920CYI0_9BACL</name>
<evidence type="ECO:0000313" key="8">
    <source>
        <dbReference type="Proteomes" id="UP000683139"/>
    </source>
</evidence>
<keyword evidence="4" id="KW-0326">Glycosidase</keyword>
<dbReference type="EC" id="3.2.1.21" evidence="2"/>
<dbReference type="InterPro" id="IPR017853">
    <property type="entry name" value="GH"/>
</dbReference>
<evidence type="ECO:0000256" key="4">
    <source>
        <dbReference type="ARBA" id="ARBA00023295"/>
    </source>
</evidence>
<dbReference type="PROSITE" id="PS00572">
    <property type="entry name" value="GLYCOSYL_HYDROL_F1_1"/>
    <property type="match status" value="1"/>
</dbReference>
<evidence type="ECO:0000256" key="2">
    <source>
        <dbReference type="ARBA" id="ARBA00012744"/>
    </source>
</evidence>
<evidence type="ECO:0000256" key="1">
    <source>
        <dbReference type="ARBA" id="ARBA00010838"/>
    </source>
</evidence>
<dbReference type="InterPro" id="IPR018120">
    <property type="entry name" value="Glyco_hydro_1_AS"/>
</dbReference>